<dbReference type="Proteomes" id="UP000018890">
    <property type="component" value="Unassembled WGS sequence"/>
</dbReference>
<evidence type="ECO:0000313" key="2">
    <source>
        <dbReference type="Proteomes" id="UP000018890"/>
    </source>
</evidence>
<evidence type="ECO:0000313" key="1">
    <source>
        <dbReference type="EMBL" id="GAE27001.1"/>
    </source>
</evidence>
<name>W4Q4K0_9BACI</name>
<accession>W4Q4K0</accession>
<organism evidence="1 2">
    <name type="scientific">Halalkalibacter wakoensis JCM 9140</name>
    <dbReference type="NCBI Taxonomy" id="1236970"/>
    <lineage>
        <taxon>Bacteria</taxon>
        <taxon>Bacillati</taxon>
        <taxon>Bacillota</taxon>
        <taxon>Bacilli</taxon>
        <taxon>Bacillales</taxon>
        <taxon>Bacillaceae</taxon>
        <taxon>Halalkalibacter</taxon>
    </lineage>
</organism>
<dbReference type="AlphaFoldDB" id="W4Q4K0"/>
<dbReference type="STRING" id="1236970.JCM9140_3111"/>
<gene>
    <name evidence="1" type="ORF">JCM9140_3111</name>
</gene>
<protein>
    <submittedName>
        <fullName evidence="1">Uncharacterized protein</fullName>
    </submittedName>
</protein>
<dbReference type="EMBL" id="BAUT01000037">
    <property type="protein sequence ID" value="GAE27001.1"/>
    <property type="molecule type" value="Genomic_DNA"/>
</dbReference>
<keyword evidence="2" id="KW-1185">Reference proteome</keyword>
<comment type="caution">
    <text evidence="1">The sequence shown here is derived from an EMBL/GenBank/DDBJ whole genome shotgun (WGS) entry which is preliminary data.</text>
</comment>
<reference evidence="1" key="1">
    <citation type="journal article" date="2014" name="Genome Announc.">
        <title>Draft Genome Sequences of Three Alkaliphilic Bacillus Strains, Bacillus wakoensis JCM 9140T, Bacillus akibai JCM 9157T, and Bacillus hemicellulosilyticus JCM 9152T.</title>
        <authorList>
            <person name="Yuki M."/>
            <person name="Oshima K."/>
            <person name="Suda W."/>
            <person name="Oshida Y."/>
            <person name="Kitamura K."/>
            <person name="Iida T."/>
            <person name="Hattori M."/>
            <person name="Ohkuma M."/>
        </authorList>
    </citation>
    <scope>NUCLEOTIDE SEQUENCE [LARGE SCALE GENOMIC DNA]</scope>
    <source>
        <strain evidence="1">JCM 9140</strain>
    </source>
</reference>
<sequence>MSDLGNWLAPNEGKWTKEEEIYLLAHVPIYGLAHVARRLKKPLYVVTRKYKGLTSNVGA</sequence>
<proteinExistence type="predicted"/>